<dbReference type="OrthoDB" id="5599713at2759"/>
<proteinExistence type="predicted"/>
<sequence length="176" mass="19938">EFDYFDTVIDKSLLEMSKIHDGLIVLKDSNAILRKDYVNLIGKVSNLTYKILMQNMDCCDLESQGPVMNHETGQAFLSVISMACEAIMTCTKLLDKIGEEYGNRDYDLQNALNRNVDPIDAFGIAVKAAENFTTSVLYTQTFHKFKFPNPQAHAIGIWMRAAYEGTKLKLMYCNTK</sequence>
<name>A0A310SAQ3_9HYME</name>
<keyword evidence="2" id="KW-1185">Reference proteome</keyword>
<feature type="non-terminal residue" evidence="1">
    <location>
        <position position="176"/>
    </location>
</feature>
<accession>A0A310SAQ3</accession>
<evidence type="ECO:0000313" key="1">
    <source>
        <dbReference type="EMBL" id="OAD51974.1"/>
    </source>
</evidence>
<organism evidence="1 2">
    <name type="scientific">Eufriesea mexicana</name>
    <dbReference type="NCBI Taxonomy" id="516756"/>
    <lineage>
        <taxon>Eukaryota</taxon>
        <taxon>Metazoa</taxon>
        <taxon>Ecdysozoa</taxon>
        <taxon>Arthropoda</taxon>
        <taxon>Hexapoda</taxon>
        <taxon>Insecta</taxon>
        <taxon>Pterygota</taxon>
        <taxon>Neoptera</taxon>
        <taxon>Endopterygota</taxon>
        <taxon>Hymenoptera</taxon>
        <taxon>Apocrita</taxon>
        <taxon>Aculeata</taxon>
        <taxon>Apoidea</taxon>
        <taxon>Anthophila</taxon>
        <taxon>Apidae</taxon>
        <taxon>Eufriesea</taxon>
    </lineage>
</organism>
<reference evidence="1 2" key="1">
    <citation type="submission" date="2015-07" db="EMBL/GenBank/DDBJ databases">
        <title>The genome of Eufriesea mexicana.</title>
        <authorList>
            <person name="Pan H."/>
            <person name="Kapheim K."/>
        </authorList>
    </citation>
    <scope>NUCLEOTIDE SEQUENCE [LARGE SCALE GENOMIC DNA]</scope>
    <source>
        <strain evidence="1">0111107269</strain>
        <tissue evidence="1">Whole body</tissue>
    </source>
</reference>
<protein>
    <submittedName>
        <fullName evidence="1">Uncharacterized protein</fullName>
    </submittedName>
</protein>
<dbReference type="AlphaFoldDB" id="A0A310SAQ3"/>
<evidence type="ECO:0000313" key="2">
    <source>
        <dbReference type="Proteomes" id="UP000250275"/>
    </source>
</evidence>
<dbReference type="Proteomes" id="UP000250275">
    <property type="component" value="Unassembled WGS sequence"/>
</dbReference>
<gene>
    <name evidence="1" type="ORF">WN48_03526</name>
</gene>
<feature type="non-terminal residue" evidence="1">
    <location>
        <position position="1"/>
    </location>
</feature>
<dbReference type="EMBL" id="KQ779356">
    <property type="protein sequence ID" value="OAD51974.1"/>
    <property type="molecule type" value="Genomic_DNA"/>
</dbReference>